<accession>G9WNU7</accession>
<dbReference type="Gene3D" id="2.60.40.1140">
    <property type="entry name" value="Collagen-binding surface protein Cna, B-type domain"/>
    <property type="match status" value="1"/>
</dbReference>
<evidence type="ECO:0000259" key="9">
    <source>
        <dbReference type="Pfam" id="PF05738"/>
    </source>
</evidence>
<dbReference type="EMBL" id="AFZC02000003">
    <property type="protein sequence ID" value="EHL10834.1"/>
    <property type="molecule type" value="Genomic_DNA"/>
</dbReference>
<feature type="compositionally biased region" description="Basic and acidic residues" evidence="6">
    <location>
        <begin position="63"/>
        <end position="73"/>
    </location>
</feature>
<dbReference type="Pfam" id="PF17961">
    <property type="entry name" value="Big_8"/>
    <property type="match status" value="1"/>
</dbReference>
<feature type="signal peptide" evidence="8">
    <location>
        <begin position="1"/>
        <end position="26"/>
    </location>
</feature>
<dbReference type="AlphaFoldDB" id="G9WNU7"/>
<comment type="caution">
    <text evidence="12">The sequence shown here is derived from an EMBL/GenBank/DDBJ whole genome shotgun (WGS) entry which is preliminary data.</text>
</comment>
<dbReference type="InterPro" id="IPR041033">
    <property type="entry name" value="SpaA_PFL_dom_1"/>
</dbReference>
<dbReference type="SUPFAM" id="SSF49401">
    <property type="entry name" value="Bacterial adhesins"/>
    <property type="match status" value="1"/>
</dbReference>
<keyword evidence="2" id="KW-0134">Cell wall</keyword>
<reference evidence="12" key="2">
    <citation type="submission" date="2013-03" db="EMBL/GenBank/DDBJ databases">
        <title>The Genome Sequence of Oribacterium sp. ACB1.</title>
        <authorList>
            <consortium name="The Broad Institute Genomics Platform"/>
            <consortium name="The Broad Institute Genome Sequencing Center for Infectious Disease"/>
            <person name="Earl A."/>
            <person name="Ward D."/>
            <person name="Feldgarden M."/>
            <person name="Gevers D."/>
            <person name="Sizova M."/>
            <person name="Hazen A."/>
            <person name="Epstein S."/>
            <person name="Walker B."/>
            <person name="Young S."/>
            <person name="Zeng Q."/>
            <person name="Gargeya S."/>
            <person name="Fitzgerald M."/>
            <person name="Haas B."/>
            <person name="Abouelleil A."/>
            <person name="Allen A.W."/>
            <person name="Alvarado L."/>
            <person name="Arachchi H.M."/>
            <person name="Berlin A.M."/>
            <person name="Chapman S.B."/>
            <person name="Gainer-Dewar J."/>
            <person name="Goldberg J."/>
            <person name="Griggs A."/>
            <person name="Gujja S."/>
            <person name="Hansen M."/>
            <person name="Howarth C."/>
            <person name="Imamovic A."/>
            <person name="Ireland A."/>
            <person name="Larimer J."/>
            <person name="McCowan C."/>
            <person name="Murphy C."/>
            <person name="Pearson M."/>
            <person name="Poon T.W."/>
            <person name="Priest M."/>
            <person name="Roberts A."/>
            <person name="Saif S."/>
            <person name="Shea T."/>
            <person name="Sisk P."/>
            <person name="Sykes S."/>
            <person name="Wortman J."/>
            <person name="Nusbaum C."/>
            <person name="Birren B."/>
        </authorList>
    </citation>
    <scope>NUCLEOTIDE SEQUENCE [LARGE SCALE GENOMIC DNA]</scope>
    <source>
        <strain evidence="12">ACB1</strain>
    </source>
</reference>
<evidence type="ECO:0000256" key="2">
    <source>
        <dbReference type="ARBA" id="ARBA00022512"/>
    </source>
</evidence>
<evidence type="ECO:0000256" key="8">
    <source>
        <dbReference type="SAM" id="SignalP"/>
    </source>
</evidence>
<feature type="domain" description="CNA-B" evidence="9">
    <location>
        <begin position="586"/>
        <end position="675"/>
    </location>
</feature>
<reference evidence="12" key="1">
    <citation type="submission" date="2011-08" db="EMBL/GenBank/DDBJ databases">
        <authorList>
            <consortium name="The Broad Institute Genome Sequencing Platform"/>
            <person name="Earl A."/>
            <person name="Ward D."/>
            <person name="Feldgarden M."/>
            <person name="Gevers D."/>
            <person name="Sizova M."/>
            <person name="Hazen A."/>
            <person name="Epstein S."/>
            <person name="Young S.K."/>
            <person name="Zeng Q."/>
            <person name="Gargeya S."/>
            <person name="Fitzgerald M."/>
            <person name="Haas B."/>
            <person name="Abouelleil A."/>
            <person name="Alvarado L."/>
            <person name="Arachchi H.M."/>
            <person name="Berlin A."/>
            <person name="Brown A."/>
            <person name="Chapman S.B."/>
            <person name="Chen Z."/>
            <person name="Dunbar C."/>
            <person name="Freedman E."/>
            <person name="Gearin G."/>
            <person name="Gellesch M."/>
            <person name="Goldberg J."/>
            <person name="Griggs A."/>
            <person name="Gujja S."/>
            <person name="Heiman D."/>
            <person name="Howarth C."/>
            <person name="Larson L."/>
            <person name="Lui A."/>
            <person name="MacDonald P.J.P."/>
            <person name="Montmayeur A."/>
            <person name="Murphy C."/>
            <person name="Neiman D."/>
            <person name="Pearson M."/>
            <person name="Priest M."/>
            <person name="Roberts A."/>
            <person name="Saif S."/>
            <person name="Shea T."/>
            <person name="Shenoy N."/>
            <person name="Sisk P."/>
            <person name="Stolte C."/>
            <person name="Sykes S."/>
            <person name="Wortman J."/>
            <person name="Nusbaum C."/>
            <person name="Birren B."/>
        </authorList>
    </citation>
    <scope>NUCLEOTIDE SEQUENCE [LARGE SCALE GENOMIC DNA]</scope>
    <source>
        <strain evidence="12">ACB1</strain>
    </source>
</reference>
<feature type="region of interest" description="Disordered" evidence="6">
    <location>
        <begin position="369"/>
        <end position="406"/>
    </location>
</feature>
<evidence type="ECO:0008006" key="14">
    <source>
        <dbReference type="Google" id="ProtNLM"/>
    </source>
</evidence>
<dbReference type="STRING" id="796943.HMPREF9625_01030"/>
<sequence>MKAKRQILSLLLALVMVWQGFSFANAAGSNQDGINLENEAVEIASSTEEKREEAPNVELTENGSKEETNRVAEEANEANDEDGFDDLAMLEELSKNFSEEDLNALIAASATEVAGAPKAIDGVLSNYKLTVDNADVQDGTTITSYQSLQFKADIHIDSSKNVKKDDYILIKLPDVLKSESSKFSIPGKDDTGKSITLAEGIYDAGSKEIKITFTKEVENYTATSGNVYFAASIDKSVLKESTKNAPLQITVNNKTEINHTVNYEVTNRDNPVSFWKASDRKMFLVTDKKGITHYLIQYKITIDERNVIRVAGAGNLKNVKLVDQLISPELSYFDPTKSDLTESDIKTYSPTMQKGNWYSVNWVNNKWENATTDDENSPDRGSSWKLRKPDNPNEDAEPNPWNPTYAEDGKSFTYTIGDLNPRDGYTFVYYAEINDTPKTTAYNNQAKLVGDSNIKHDLKVRDSFVNIEGGILNGLNTYTIQIKKTDDSVPGQPLKDAEFTLKKKGSSYTKTAKTDDNGIINFDGLLYADYELEETKAPDGYDILNAGPISITTDDLTNPDNVNKTFVVKVTNKKKEDPQKETVAFSVEKQWIVDAANPATIPATIEVYLKKNGVKDPDQKLVLSATNNWKASFSNLPKEDAQGRAINYGIEEVTVEGFTVGIAGDAANGFTVTNSQKPTVPPTPPTPATPSEIPPTPPTPATPSEIPPTPTTPSTPSEIPPTPTTPSTPSEIPPVTPGGGGNNPRTPGGGGNTPNNPGGGGNTPNPPTPPSEHPGEVLAAVRTPEGNVLGAERPAVLGVGRGYTKTEDSRNIWMNLALFAMAGLGFCTSLFAGRKKRSSR</sequence>
<dbReference type="Pfam" id="PF17802">
    <property type="entry name" value="SpaA"/>
    <property type="match status" value="1"/>
</dbReference>
<evidence type="ECO:0000256" key="4">
    <source>
        <dbReference type="ARBA" id="ARBA00022729"/>
    </source>
</evidence>
<keyword evidence="4 8" id="KW-0732">Signal</keyword>
<dbReference type="Gene3D" id="2.60.40.10">
    <property type="entry name" value="Immunoglobulins"/>
    <property type="match status" value="1"/>
</dbReference>
<dbReference type="InterPro" id="IPR011252">
    <property type="entry name" value="Fibrogen-bd_dom1"/>
</dbReference>
<dbReference type="PATRIC" id="fig|796943.3.peg.1456"/>
<dbReference type="InterPro" id="IPR008966">
    <property type="entry name" value="Adhesion_dom_sf"/>
</dbReference>
<keyword evidence="5" id="KW-0572">Peptidoglycan-anchor</keyword>
<evidence type="ECO:0000313" key="13">
    <source>
        <dbReference type="Proteomes" id="UP000018461"/>
    </source>
</evidence>
<evidence type="ECO:0000259" key="10">
    <source>
        <dbReference type="Pfam" id="PF17802"/>
    </source>
</evidence>
<feature type="region of interest" description="Disordered" evidence="6">
    <location>
        <begin position="672"/>
        <end position="776"/>
    </location>
</feature>
<dbReference type="RefSeq" id="WP_009534886.1">
    <property type="nucleotide sequence ID" value="NZ_KE148312.1"/>
</dbReference>
<dbReference type="HOGENOM" id="CLU_017815_0_0_9"/>
<evidence type="ECO:0000256" key="5">
    <source>
        <dbReference type="ARBA" id="ARBA00023088"/>
    </source>
</evidence>
<feature type="domain" description="SDR-like Ig" evidence="11">
    <location>
        <begin position="142"/>
        <end position="243"/>
    </location>
</feature>
<feature type="chain" id="PRO_5003527901" description="CNA-B domain-containing protein" evidence="8">
    <location>
        <begin position="27"/>
        <end position="840"/>
    </location>
</feature>
<feature type="transmembrane region" description="Helical" evidence="7">
    <location>
        <begin position="812"/>
        <end position="832"/>
    </location>
</feature>
<dbReference type="SUPFAM" id="SSF49478">
    <property type="entry name" value="Cna protein B-type domain"/>
    <property type="match status" value="2"/>
</dbReference>
<keyword evidence="3" id="KW-0964">Secreted</keyword>
<keyword evidence="7" id="KW-0472">Membrane</keyword>
<dbReference type="CDD" id="cd00222">
    <property type="entry name" value="CollagenBindB"/>
    <property type="match status" value="1"/>
</dbReference>
<dbReference type="Proteomes" id="UP000018461">
    <property type="component" value="Unassembled WGS sequence"/>
</dbReference>
<evidence type="ECO:0000256" key="6">
    <source>
        <dbReference type="SAM" id="MobiDB-lite"/>
    </source>
</evidence>
<keyword evidence="7" id="KW-0812">Transmembrane</keyword>
<keyword evidence="13" id="KW-1185">Reference proteome</keyword>
<dbReference type="InterPro" id="IPR041171">
    <property type="entry name" value="SDR_Ig"/>
</dbReference>
<proteinExistence type="predicted"/>
<comment type="subcellular location">
    <subcellularLocation>
        <location evidence="1">Secreted</location>
        <location evidence="1">Cell wall</location>
        <topology evidence="1">Peptidoglycan-anchor</topology>
    </subcellularLocation>
</comment>
<evidence type="ECO:0000256" key="7">
    <source>
        <dbReference type="SAM" id="Phobius"/>
    </source>
</evidence>
<feature type="compositionally biased region" description="Gly residues" evidence="6">
    <location>
        <begin position="737"/>
        <end position="762"/>
    </location>
</feature>
<keyword evidence="7" id="KW-1133">Transmembrane helix</keyword>
<feature type="domain" description="SpaA-like prealbumin fold" evidence="10">
    <location>
        <begin position="479"/>
        <end position="554"/>
    </location>
</feature>
<dbReference type="Gene3D" id="2.60.40.1280">
    <property type="match status" value="1"/>
</dbReference>
<evidence type="ECO:0000259" key="11">
    <source>
        <dbReference type="Pfam" id="PF17961"/>
    </source>
</evidence>
<dbReference type="GO" id="GO:0007155">
    <property type="term" value="P:cell adhesion"/>
    <property type="evidence" value="ECO:0007669"/>
    <property type="project" value="InterPro"/>
</dbReference>
<evidence type="ECO:0000313" key="12">
    <source>
        <dbReference type="EMBL" id="EHL10834.1"/>
    </source>
</evidence>
<feature type="compositionally biased region" description="Pro residues" evidence="6">
    <location>
        <begin position="679"/>
        <end position="736"/>
    </location>
</feature>
<feature type="region of interest" description="Disordered" evidence="6">
    <location>
        <begin position="44"/>
        <end position="81"/>
    </location>
</feature>
<organism evidence="12 13">
    <name type="scientific">Oribacterium parvum ACB1</name>
    <dbReference type="NCBI Taxonomy" id="796943"/>
    <lineage>
        <taxon>Bacteria</taxon>
        <taxon>Bacillati</taxon>
        <taxon>Bacillota</taxon>
        <taxon>Clostridia</taxon>
        <taxon>Lachnospirales</taxon>
        <taxon>Lachnospiraceae</taxon>
        <taxon>Oribacterium</taxon>
    </lineage>
</organism>
<protein>
    <recommendedName>
        <fullName evidence="14">CNA-B domain-containing protein</fullName>
    </recommendedName>
</protein>
<dbReference type="Pfam" id="PF05738">
    <property type="entry name" value="Cna_B"/>
    <property type="match status" value="1"/>
</dbReference>
<evidence type="ECO:0000256" key="1">
    <source>
        <dbReference type="ARBA" id="ARBA00004168"/>
    </source>
</evidence>
<name>G9WNU7_9FIRM</name>
<evidence type="ECO:0000256" key="3">
    <source>
        <dbReference type="ARBA" id="ARBA00022525"/>
    </source>
</evidence>
<gene>
    <name evidence="12" type="ORF">HMPREF9625_01030</name>
</gene>
<dbReference type="InterPro" id="IPR013783">
    <property type="entry name" value="Ig-like_fold"/>
</dbReference>
<dbReference type="InterPro" id="IPR008454">
    <property type="entry name" value="Collagen-bd_Cna-like_B-typ_dom"/>
</dbReference>